<evidence type="ECO:0000256" key="1">
    <source>
        <dbReference type="SAM" id="Phobius"/>
    </source>
</evidence>
<keyword evidence="1" id="KW-0472">Membrane</keyword>
<evidence type="ECO:0000313" key="3">
    <source>
        <dbReference type="Proteomes" id="UP000190339"/>
    </source>
</evidence>
<sequence>MIKFFRKIRQRLLTENKFSKYFLYAIGEIVLVVIGILIALQINNWNENQKEIKLEQGVLKNLAQENKANQASIKQLIHTVSNCYEANYSLMELFAKDDLFLSTQNIDSLIFNSLEFDRYSPSENVLQELLSSGKLDIIQSDSLKNTLFDWTRVLNVAEERYLDCNRKLVSDLTPYLTQNYVFKDLDQYGNLNWKEPSKFKKNKQAIFDDLVYENLIDDFMYRIDRYLIELKKLETIIKQVESHTND</sequence>
<organism evidence="2 3">
    <name type="scientific">Maribacter arcticus</name>
    <dbReference type="NCBI Taxonomy" id="561365"/>
    <lineage>
        <taxon>Bacteria</taxon>
        <taxon>Pseudomonadati</taxon>
        <taxon>Bacteroidota</taxon>
        <taxon>Flavobacteriia</taxon>
        <taxon>Flavobacteriales</taxon>
        <taxon>Flavobacteriaceae</taxon>
        <taxon>Maribacter</taxon>
    </lineage>
</organism>
<feature type="transmembrane region" description="Helical" evidence="1">
    <location>
        <begin position="21"/>
        <end position="42"/>
    </location>
</feature>
<proteinExistence type="predicted"/>
<reference evidence="3" key="1">
    <citation type="submission" date="2017-02" db="EMBL/GenBank/DDBJ databases">
        <authorList>
            <person name="Varghese N."/>
            <person name="Submissions S."/>
        </authorList>
    </citation>
    <scope>NUCLEOTIDE SEQUENCE [LARGE SCALE GENOMIC DNA]</scope>
    <source>
        <strain evidence="3">DSM 23546</strain>
    </source>
</reference>
<dbReference type="EMBL" id="FUYL01000013">
    <property type="protein sequence ID" value="SKB83786.1"/>
    <property type="molecule type" value="Genomic_DNA"/>
</dbReference>
<dbReference type="OrthoDB" id="821805at2"/>
<keyword evidence="1" id="KW-0812">Transmembrane</keyword>
<dbReference type="Pfam" id="PF19578">
    <property type="entry name" value="DUF6090"/>
    <property type="match status" value="1"/>
</dbReference>
<keyword evidence="3" id="KW-1185">Reference proteome</keyword>
<keyword evidence="1" id="KW-1133">Transmembrane helix</keyword>
<dbReference type="AlphaFoldDB" id="A0A1T5EIP3"/>
<dbReference type="STRING" id="561365.SAMN05660866_03519"/>
<dbReference type="InterPro" id="IPR045749">
    <property type="entry name" value="DUF6090"/>
</dbReference>
<evidence type="ECO:0000313" key="2">
    <source>
        <dbReference type="EMBL" id="SKB83786.1"/>
    </source>
</evidence>
<dbReference type="RefSeq" id="WP_079514282.1">
    <property type="nucleotide sequence ID" value="NZ_FUYL01000013.1"/>
</dbReference>
<gene>
    <name evidence="2" type="ORF">SAMN05660866_03519</name>
</gene>
<accession>A0A1T5EIP3</accession>
<dbReference type="Proteomes" id="UP000190339">
    <property type="component" value="Unassembled WGS sequence"/>
</dbReference>
<protein>
    <submittedName>
        <fullName evidence="2">Uncharacterized protein</fullName>
    </submittedName>
</protein>
<name>A0A1T5EIP3_9FLAO</name>